<dbReference type="RefSeq" id="WP_084601428.1">
    <property type="nucleotide sequence ID" value="NZ_JXYQ01000053.1"/>
</dbReference>
<evidence type="ECO:0000313" key="3">
    <source>
        <dbReference type="EMBL" id="KJA09733.1"/>
    </source>
</evidence>
<dbReference type="InterPro" id="IPR016047">
    <property type="entry name" value="M23ase_b-sheet_dom"/>
</dbReference>
<dbReference type="SUPFAM" id="SSF51261">
    <property type="entry name" value="Duplicated hybrid motif"/>
    <property type="match status" value="1"/>
</dbReference>
<dbReference type="FunFam" id="2.70.70.10:FF:000006">
    <property type="entry name" value="M23 family peptidase"/>
    <property type="match status" value="1"/>
</dbReference>
<reference evidence="3 4" key="1">
    <citation type="submission" date="2014-12" db="EMBL/GenBank/DDBJ databases">
        <title>Isolation of bacteria from lake water.</title>
        <authorList>
            <person name="Sheng K.-Y."/>
            <person name="Chin P.-S."/>
            <person name="Chan K.-G."/>
            <person name="Tan G.S."/>
        </authorList>
    </citation>
    <scope>NUCLEOTIDE SEQUENCE [LARGE SCALE GENOMIC DNA]</scope>
    <source>
        <strain evidence="3 4">KY4</strain>
    </source>
</reference>
<comment type="caution">
    <text evidence="3">The sequence shown here is derived from an EMBL/GenBank/DDBJ whole genome shotgun (WGS) entry which is preliminary data.</text>
</comment>
<evidence type="ECO:0000256" key="1">
    <source>
        <dbReference type="SAM" id="Phobius"/>
    </source>
</evidence>
<dbReference type="CDD" id="cd12797">
    <property type="entry name" value="M23_peptidase"/>
    <property type="match status" value="1"/>
</dbReference>
<dbReference type="InterPro" id="IPR011055">
    <property type="entry name" value="Dup_hybrid_motif"/>
</dbReference>
<keyword evidence="4" id="KW-1185">Reference proteome</keyword>
<dbReference type="GO" id="GO:0004222">
    <property type="term" value="F:metalloendopeptidase activity"/>
    <property type="evidence" value="ECO:0007669"/>
    <property type="project" value="TreeGrafter"/>
</dbReference>
<dbReference type="OrthoDB" id="9815245at2"/>
<gene>
    <name evidence="3" type="ORF">RP29_15050</name>
</gene>
<dbReference type="Proteomes" id="UP000032566">
    <property type="component" value="Unassembled WGS sequence"/>
</dbReference>
<name>A0A0D7K9C9_9BURK</name>
<dbReference type="Pfam" id="PF01551">
    <property type="entry name" value="Peptidase_M23"/>
    <property type="match status" value="1"/>
</dbReference>
<proteinExistence type="predicted"/>
<dbReference type="PATRIC" id="fig|80878.5.peg.2911"/>
<dbReference type="EMBL" id="JXYQ01000053">
    <property type="protein sequence ID" value="KJA09733.1"/>
    <property type="molecule type" value="Genomic_DNA"/>
</dbReference>
<feature type="transmembrane region" description="Helical" evidence="1">
    <location>
        <begin position="21"/>
        <end position="45"/>
    </location>
</feature>
<keyword evidence="1" id="KW-0812">Transmembrane</keyword>
<organism evidence="3 4">
    <name type="scientific">Acidovorax temperans</name>
    <dbReference type="NCBI Taxonomy" id="80878"/>
    <lineage>
        <taxon>Bacteria</taxon>
        <taxon>Pseudomonadati</taxon>
        <taxon>Pseudomonadota</taxon>
        <taxon>Betaproteobacteria</taxon>
        <taxon>Burkholderiales</taxon>
        <taxon>Comamonadaceae</taxon>
        <taxon>Acidovorax</taxon>
    </lineage>
</organism>
<dbReference type="AlphaFoldDB" id="A0A0D7K9C9"/>
<dbReference type="PANTHER" id="PTHR21666:SF270">
    <property type="entry name" value="MUREIN HYDROLASE ACTIVATOR ENVC"/>
    <property type="match status" value="1"/>
</dbReference>
<evidence type="ECO:0000313" key="4">
    <source>
        <dbReference type="Proteomes" id="UP000032566"/>
    </source>
</evidence>
<dbReference type="PANTHER" id="PTHR21666">
    <property type="entry name" value="PEPTIDASE-RELATED"/>
    <property type="match status" value="1"/>
</dbReference>
<evidence type="ECO:0000259" key="2">
    <source>
        <dbReference type="Pfam" id="PF01551"/>
    </source>
</evidence>
<keyword evidence="1" id="KW-1133">Transmembrane helix</keyword>
<dbReference type="InterPro" id="IPR050570">
    <property type="entry name" value="Cell_wall_metabolism_enzyme"/>
</dbReference>
<protein>
    <submittedName>
        <fullName evidence="3">Peptidase M23</fullName>
    </submittedName>
</protein>
<sequence>MHLIITDARGARTRSLHLSGARLALVGCMLALGFLLVAASLYHWVFVKGAREGWPVFGALVKLVAKDEFDERDKFMRANLDAMAKRVGEMQARMVQLESLGERVMGLAGLPASEVPKADGRGGALVGARNLSLEELQATLDDLERVAGQRSDWMTVAESRLFDQHIRKKMVPTHAPVTGRTAGSAFGWRLDPFTGQSALHTGLDFQADTGTPILAAAGGVVIAQEFHPAYGNMIELDHGNQLVTRYAHASRTLVKQGDLVKRGQKIAEVGSTGRSTGPHLHFEVLVQGVFQDPQKFLNAGSGKAADTVAAISRTPLVAQQNAPPAGR</sequence>
<dbReference type="STRING" id="80878.RP29_15050"/>
<accession>A0A0D7K9C9</accession>
<keyword evidence="1" id="KW-0472">Membrane</keyword>
<dbReference type="Gene3D" id="2.70.70.10">
    <property type="entry name" value="Glucose Permease (Domain IIA)"/>
    <property type="match status" value="1"/>
</dbReference>
<feature type="domain" description="M23ase beta-sheet core" evidence="2">
    <location>
        <begin position="199"/>
        <end position="293"/>
    </location>
</feature>